<dbReference type="PANTHER" id="PTHR43312">
    <property type="entry name" value="D-THREO-ALDOSE 1-DEHYDROGENASE"/>
    <property type="match status" value="1"/>
</dbReference>
<name>A0A327WQK0_LARAB</name>
<organism evidence="2 3">
    <name type="scientific">Larkinella arboricola</name>
    <dbReference type="NCBI Taxonomy" id="643671"/>
    <lineage>
        <taxon>Bacteria</taxon>
        <taxon>Pseudomonadati</taxon>
        <taxon>Bacteroidota</taxon>
        <taxon>Cytophagia</taxon>
        <taxon>Cytophagales</taxon>
        <taxon>Spirosomataceae</taxon>
        <taxon>Larkinella</taxon>
    </lineage>
</organism>
<gene>
    <name evidence="2" type="ORF">LX87_04634</name>
</gene>
<dbReference type="OrthoDB" id="9773828at2"/>
<dbReference type="InterPro" id="IPR036812">
    <property type="entry name" value="NAD(P)_OxRdtase_dom_sf"/>
</dbReference>
<reference evidence="2 3" key="1">
    <citation type="submission" date="2018-06" db="EMBL/GenBank/DDBJ databases">
        <title>Genomic Encyclopedia of Archaeal and Bacterial Type Strains, Phase II (KMG-II): from individual species to whole genera.</title>
        <authorList>
            <person name="Goeker M."/>
        </authorList>
    </citation>
    <scope>NUCLEOTIDE SEQUENCE [LARGE SCALE GENOMIC DNA]</scope>
    <source>
        <strain evidence="2 3">DSM 21851</strain>
    </source>
</reference>
<dbReference type="Pfam" id="PF00248">
    <property type="entry name" value="Aldo_ket_red"/>
    <property type="match status" value="1"/>
</dbReference>
<dbReference type="PANTHER" id="PTHR43312:SF1">
    <property type="entry name" value="NADP-DEPENDENT OXIDOREDUCTASE DOMAIN-CONTAINING PROTEIN"/>
    <property type="match status" value="1"/>
</dbReference>
<dbReference type="AlphaFoldDB" id="A0A327WQK0"/>
<evidence type="ECO:0000259" key="1">
    <source>
        <dbReference type="Pfam" id="PF00248"/>
    </source>
</evidence>
<accession>A0A327WQK0</accession>
<evidence type="ECO:0000313" key="3">
    <source>
        <dbReference type="Proteomes" id="UP000248790"/>
    </source>
</evidence>
<dbReference type="CDD" id="cd19097">
    <property type="entry name" value="AKR_unchar"/>
    <property type="match status" value="1"/>
</dbReference>
<keyword evidence="3" id="KW-1185">Reference proteome</keyword>
<proteinExistence type="predicted"/>
<feature type="domain" description="NADP-dependent oxidoreductase" evidence="1">
    <location>
        <begin position="18"/>
        <end position="296"/>
    </location>
</feature>
<comment type="caution">
    <text evidence="2">The sequence shown here is derived from an EMBL/GenBank/DDBJ whole genome shotgun (WGS) entry which is preliminary data.</text>
</comment>
<protein>
    <submittedName>
        <fullName evidence="2">Aryl-alcohol dehydrogenase-like predicted oxidoreductase</fullName>
    </submittedName>
</protein>
<sequence>MESTMKYTLFGEYRFSQLTLGTVQLGMQYGISNSAGVPDPSERFRMLEYAVQAGINTVDTARQYGQSEQVLGDFLEQTAESDSLNLVSKFKINPDVLHDPERAWVSVRDSVAESLKALRVSQLPVCLLHKGAEPMGEVMKILPTLLYRLKEEGLIAIGGVSAYYPEDVDACLTETVIEALQIPVNIFDQRLLQRGTLARLQSKLVFARSVFLQGLFFMDPAQLTGNLTGAKPYLEQLQKLAEQARMTVAQLAFSFVRDFSAVDSIVFGAVNEMQVRQNVELLAGPPVPPAVLADIQAFFGHVEEEIITPGLWAPAT</sequence>
<evidence type="ECO:0000313" key="2">
    <source>
        <dbReference type="EMBL" id="RAJ93122.1"/>
    </source>
</evidence>
<dbReference type="Gene3D" id="3.20.20.100">
    <property type="entry name" value="NADP-dependent oxidoreductase domain"/>
    <property type="match status" value="1"/>
</dbReference>
<dbReference type="InterPro" id="IPR023210">
    <property type="entry name" value="NADP_OxRdtase_dom"/>
</dbReference>
<dbReference type="Proteomes" id="UP000248790">
    <property type="component" value="Unassembled WGS sequence"/>
</dbReference>
<dbReference type="InterPro" id="IPR053135">
    <property type="entry name" value="AKR2_Oxidoreductase"/>
</dbReference>
<dbReference type="SUPFAM" id="SSF51430">
    <property type="entry name" value="NAD(P)-linked oxidoreductase"/>
    <property type="match status" value="1"/>
</dbReference>
<dbReference type="EMBL" id="QLMC01000006">
    <property type="protein sequence ID" value="RAJ93122.1"/>
    <property type="molecule type" value="Genomic_DNA"/>
</dbReference>